<keyword evidence="2" id="KW-1185">Reference proteome</keyword>
<organism evidence="1 2">
    <name type="scientific">Pseudoalteromonas denitrificans DSM 6059</name>
    <dbReference type="NCBI Taxonomy" id="1123010"/>
    <lineage>
        <taxon>Bacteria</taxon>
        <taxon>Pseudomonadati</taxon>
        <taxon>Pseudomonadota</taxon>
        <taxon>Gammaproteobacteria</taxon>
        <taxon>Alteromonadales</taxon>
        <taxon>Pseudoalteromonadaceae</taxon>
        <taxon>Pseudoalteromonas</taxon>
    </lineage>
</organism>
<proteinExistence type="predicted"/>
<dbReference type="STRING" id="1123010.SAMN02745724_00847"/>
<dbReference type="Proteomes" id="UP000198862">
    <property type="component" value="Unassembled WGS sequence"/>
</dbReference>
<evidence type="ECO:0000313" key="1">
    <source>
        <dbReference type="EMBL" id="SFC07565.1"/>
    </source>
</evidence>
<accession>A0A1I1G7Q2</accession>
<sequence>MKNIKSAFKFKGMVHSDNQFHHPLNEQIESIAPSYITVPGGKHIAQYAPTVQGESIDYDPAKNCQGSFMSYKFQVHNNCYNYSCNVATNSFAQPGRKHGLFLGAPTGEWVVDGARQDGLEYVGNCLSQVRDHASNAPEGHYVALLISPADQSVGWPGDYHWVRCDDNVSLNTWSQKDGGDQVTNFDFAGNAIVNPQEANWVVNQGPMKQDDPNDIIVTYDFYGYLFVPKGKIDII</sequence>
<protein>
    <submittedName>
        <fullName evidence="1">Uncharacterized protein</fullName>
    </submittedName>
</protein>
<dbReference type="AlphaFoldDB" id="A0A1I1G7Q2"/>
<dbReference type="RefSeq" id="WP_091980313.1">
    <property type="nucleotide sequence ID" value="NZ_FOLO01000004.1"/>
</dbReference>
<evidence type="ECO:0000313" key="2">
    <source>
        <dbReference type="Proteomes" id="UP000198862"/>
    </source>
</evidence>
<gene>
    <name evidence="1" type="ORF">SAMN02745724_00847</name>
</gene>
<name>A0A1I1G7Q2_9GAMM</name>
<dbReference type="OrthoDB" id="6015145at2"/>
<reference evidence="1 2" key="1">
    <citation type="submission" date="2016-10" db="EMBL/GenBank/DDBJ databases">
        <authorList>
            <person name="de Groot N.N."/>
        </authorList>
    </citation>
    <scope>NUCLEOTIDE SEQUENCE [LARGE SCALE GENOMIC DNA]</scope>
    <source>
        <strain evidence="1 2">DSM 6059</strain>
    </source>
</reference>
<dbReference type="EMBL" id="FOLO01000004">
    <property type="protein sequence ID" value="SFC07565.1"/>
    <property type="molecule type" value="Genomic_DNA"/>
</dbReference>